<reference evidence="1" key="2">
    <citation type="submission" date="2020-09" db="EMBL/GenBank/DDBJ databases">
        <authorList>
            <person name="Sun Q."/>
            <person name="Zhou Y."/>
        </authorList>
    </citation>
    <scope>NUCLEOTIDE SEQUENCE</scope>
    <source>
        <strain evidence="1">CGMCC 1.15958</strain>
    </source>
</reference>
<dbReference type="InterPro" id="IPR008969">
    <property type="entry name" value="CarboxyPept-like_regulatory"/>
</dbReference>
<organism evidence="1 2">
    <name type="scientific">Emticicia aquatilis</name>
    <dbReference type="NCBI Taxonomy" id="1537369"/>
    <lineage>
        <taxon>Bacteria</taxon>
        <taxon>Pseudomonadati</taxon>
        <taxon>Bacteroidota</taxon>
        <taxon>Cytophagia</taxon>
        <taxon>Cytophagales</taxon>
        <taxon>Leadbetterellaceae</taxon>
        <taxon>Emticicia</taxon>
    </lineage>
</organism>
<dbReference type="AlphaFoldDB" id="A0A916YJK8"/>
<dbReference type="InterPro" id="IPR043741">
    <property type="entry name" value="DUF5686"/>
</dbReference>
<proteinExistence type="predicted"/>
<reference evidence="1" key="1">
    <citation type="journal article" date="2014" name="Int. J. Syst. Evol. Microbiol.">
        <title>Complete genome sequence of Corynebacterium casei LMG S-19264T (=DSM 44701T), isolated from a smear-ripened cheese.</title>
        <authorList>
            <consortium name="US DOE Joint Genome Institute (JGI-PGF)"/>
            <person name="Walter F."/>
            <person name="Albersmeier A."/>
            <person name="Kalinowski J."/>
            <person name="Ruckert C."/>
        </authorList>
    </citation>
    <scope>NUCLEOTIDE SEQUENCE</scope>
    <source>
        <strain evidence="1">CGMCC 1.15958</strain>
    </source>
</reference>
<dbReference type="RefSeq" id="WP_188764974.1">
    <property type="nucleotide sequence ID" value="NZ_BMKK01000002.1"/>
</dbReference>
<dbReference type="Pfam" id="PF13715">
    <property type="entry name" value="CarbopepD_reg_2"/>
    <property type="match status" value="1"/>
</dbReference>
<evidence type="ECO:0000313" key="1">
    <source>
        <dbReference type="EMBL" id="GGD48257.1"/>
    </source>
</evidence>
<protein>
    <submittedName>
        <fullName evidence="1">Membrane protein</fullName>
    </submittedName>
</protein>
<dbReference type="EMBL" id="BMKK01000002">
    <property type="protein sequence ID" value="GGD48257.1"/>
    <property type="molecule type" value="Genomic_DNA"/>
</dbReference>
<evidence type="ECO:0000313" key="2">
    <source>
        <dbReference type="Proteomes" id="UP000609064"/>
    </source>
</evidence>
<dbReference type="Pfam" id="PF18939">
    <property type="entry name" value="DUF5686"/>
    <property type="match status" value="1"/>
</dbReference>
<comment type="caution">
    <text evidence="1">The sequence shown here is derived from an EMBL/GenBank/DDBJ whole genome shotgun (WGS) entry which is preliminary data.</text>
</comment>
<keyword evidence="2" id="KW-1185">Reference proteome</keyword>
<accession>A0A916YJK8</accession>
<dbReference type="Proteomes" id="UP000609064">
    <property type="component" value="Unassembled WGS sequence"/>
</dbReference>
<dbReference type="SUPFAM" id="SSF49464">
    <property type="entry name" value="Carboxypeptidase regulatory domain-like"/>
    <property type="match status" value="1"/>
</dbReference>
<dbReference type="Gene3D" id="2.60.40.1120">
    <property type="entry name" value="Carboxypeptidase-like, regulatory domain"/>
    <property type="match status" value="1"/>
</dbReference>
<sequence length="835" mass="96805">MKYILPLLLITIISTAQTTKTLTGKVMDASSKEPIPFANIQLKGTKTGTQANFDGFFSLKTSHPSDSIIVSMVGYLPQSQHIDSKISQNFIFLLSSSLTKLNEVKVTAYADPGKALWKKVVARKGYNNFDKFNNYQYEVYNKSEVDLKNVKQENIKKGSMKDMVYSTYQNLDSSNKSVMPLYFYETLSDFYHSKKPPIQIQNLKAKKTIGLETDKFIRQFDKFNEKINIYQNWNILYNNNFVSPISDVGSHYYKYEIMDTTMTDPTHRYFRMKFTPKRKNENTFNGEMWIEDDSYAVQKFDMTVSKDVNLNFIKGVRFFQDFVPVFADTMKAWMPKKGISEVEIESGPELFGLPFSSKTKQRENLVFSNTTTFDKVKLNEEIRDSTLFKSKYAQVDSNYLNKTDQFWKTARLDSLSKREIAIYQAVDSLKDNDRFNRTVKMTTFLASGYWDFAHNTLRVGPYSSFISRNLTEGWRTRFGFWTLEDFNKKINLNAYVAYGFGDKRLKGGVGIKYLHSISPWVKTELYAHKDYDMVTVNDDELDKDNIFNFAFRKNIPSFQIFVGELKLQHERQLTQNWTVKAALAYKSIDPVFKFIYENIDGDKVPQPSDILHQLYTSEGSINFRYAHNERTTILNYDKIHLSTPFPVLHFKYTLGFETTAKTLFNYHKIDVGIIQTFKLPPKGTFYYNLSMGKTFGTLPYILLHVPRGNEAYFLSSYAFNTMNPYEFADDKYASLLTRYSLGGFIFDKIPLLNKLNWRERVTANVYWGSMSVTNKTYNSLNDVRTGTGKTPFAEAGFGIENIFHVFTVDAIWRLNHNDNPAISKFGIFTGLQLKF</sequence>
<gene>
    <name evidence="1" type="ORF">GCM10011514_10340</name>
</gene>
<name>A0A916YJK8_9BACT</name>